<protein>
    <submittedName>
        <fullName evidence="3">Uncharacterized protein</fullName>
    </submittedName>
</protein>
<keyword evidence="4" id="KW-1185">Reference proteome</keyword>
<sequence length="109" mass="13243">MKKNNIPLSKVRLLDIVLHTFSRPYRNFSFLSLLLLFFLFFLFFFLFFTFPAKLCYSQHTRSRRTYRPPSPDLTIDQIYTTKYRTHQKKPKAHRTTIHNHPRLISDHNP</sequence>
<evidence type="ECO:0000256" key="1">
    <source>
        <dbReference type="SAM" id="MobiDB-lite"/>
    </source>
</evidence>
<feature type="region of interest" description="Disordered" evidence="1">
    <location>
        <begin position="89"/>
        <end position="109"/>
    </location>
</feature>
<proteinExistence type="predicted"/>
<keyword evidence="2" id="KW-0472">Membrane</keyword>
<dbReference type="GeneID" id="43649309"/>
<keyword evidence="2" id="KW-0812">Transmembrane</keyword>
<evidence type="ECO:0000313" key="4">
    <source>
        <dbReference type="Proteomes" id="UP000326268"/>
    </source>
</evidence>
<accession>A0A5N7AKH0</accession>
<dbReference type="EMBL" id="ML737565">
    <property type="protein sequence ID" value="KAE8370424.1"/>
    <property type="molecule type" value="Genomic_DNA"/>
</dbReference>
<keyword evidence="2" id="KW-1133">Transmembrane helix</keyword>
<feature type="compositionally biased region" description="Basic residues" evidence="1">
    <location>
        <begin position="89"/>
        <end position="101"/>
    </location>
</feature>
<reference evidence="3 4" key="1">
    <citation type="submission" date="2019-04" db="EMBL/GenBank/DDBJ databases">
        <title>Friends and foes A comparative genomics studyof 23 Aspergillus species from section Flavi.</title>
        <authorList>
            <consortium name="DOE Joint Genome Institute"/>
            <person name="Kjaerbolling I."/>
            <person name="Vesth T."/>
            <person name="Frisvad J.C."/>
            <person name="Nybo J.L."/>
            <person name="Theobald S."/>
            <person name="Kildgaard S."/>
            <person name="Isbrandt T."/>
            <person name="Kuo A."/>
            <person name="Sato A."/>
            <person name="Lyhne E.K."/>
            <person name="Kogle M.E."/>
            <person name="Wiebenga A."/>
            <person name="Kun R.S."/>
            <person name="Lubbers R.J."/>
            <person name="Makela M.R."/>
            <person name="Barry K."/>
            <person name="Chovatia M."/>
            <person name="Clum A."/>
            <person name="Daum C."/>
            <person name="Haridas S."/>
            <person name="He G."/>
            <person name="LaButti K."/>
            <person name="Lipzen A."/>
            <person name="Mondo S."/>
            <person name="Riley R."/>
            <person name="Salamov A."/>
            <person name="Simmons B.A."/>
            <person name="Magnuson J.K."/>
            <person name="Henrissat B."/>
            <person name="Mortensen U.H."/>
            <person name="Larsen T.O."/>
            <person name="Devries R.P."/>
            <person name="Grigoriev I.V."/>
            <person name="Machida M."/>
            <person name="Baker S.E."/>
            <person name="Andersen M.R."/>
        </authorList>
    </citation>
    <scope>NUCLEOTIDE SEQUENCE [LARGE SCALE GENOMIC DNA]</scope>
    <source>
        <strain evidence="3 4">CBS 763.97</strain>
    </source>
</reference>
<feature type="transmembrane region" description="Helical" evidence="2">
    <location>
        <begin position="30"/>
        <end position="56"/>
    </location>
</feature>
<gene>
    <name evidence="3" type="ORF">BDV27DRAFT_119416</name>
</gene>
<organism evidence="3 4">
    <name type="scientific">Aspergillus caelatus</name>
    <dbReference type="NCBI Taxonomy" id="61420"/>
    <lineage>
        <taxon>Eukaryota</taxon>
        <taxon>Fungi</taxon>
        <taxon>Dikarya</taxon>
        <taxon>Ascomycota</taxon>
        <taxon>Pezizomycotina</taxon>
        <taxon>Eurotiomycetes</taxon>
        <taxon>Eurotiomycetidae</taxon>
        <taxon>Eurotiales</taxon>
        <taxon>Aspergillaceae</taxon>
        <taxon>Aspergillus</taxon>
        <taxon>Aspergillus subgen. Circumdati</taxon>
    </lineage>
</organism>
<dbReference type="AlphaFoldDB" id="A0A5N7AKH0"/>
<evidence type="ECO:0000256" key="2">
    <source>
        <dbReference type="SAM" id="Phobius"/>
    </source>
</evidence>
<evidence type="ECO:0000313" key="3">
    <source>
        <dbReference type="EMBL" id="KAE8370424.1"/>
    </source>
</evidence>
<dbReference type="Proteomes" id="UP000326268">
    <property type="component" value="Unassembled WGS sequence"/>
</dbReference>
<dbReference type="RefSeq" id="XP_031933505.1">
    <property type="nucleotide sequence ID" value="XM_032064863.1"/>
</dbReference>
<name>A0A5N7AKH0_9EURO</name>